<dbReference type="EMBL" id="CP132508">
    <property type="protein sequence ID" value="WPD18855.1"/>
    <property type="molecule type" value="Genomic_DNA"/>
</dbReference>
<evidence type="ECO:0000256" key="5">
    <source>
        <dbReference type="ARBA" id="ARBA00022801"/>
    </source>
</evidence>
<evidence type="ECO:0000313" key="8">
    <source>
        <dbReference type="Proteomes" id="UP001304683"/>
    </source>
</evidence>
<keyword evidence="5" id="KW-0378">Hydrolase</keyword>
<keyword evidence="8" id="KW-1185">Reference proteome</keyword>
<evidence type="ECO:0000313" key="7">
    <source>
        <dbReference type="EMBL" id="WPD18855.1"/>
    </source>
</evidence>
<evidence type="ECO:0000256" key="1">
    <source>
        <dbReference type="ARBA" id="ARBA00006272"/>
    </source>
</evidence>
<dbReference type="PANTHER" id="PTHR32481">
    <property type="entry name" value="AMINOPEPTIDASE"/>
    <property type="match status" value="1"/>
</dbReference>
<dbReference type="Gene3D" id="3.40.630.10">
    <property type="entry name" value="Zn peptidases"/>
    <property type="match status" value="1"/>
</dbReference>
<keyword evidence="3" id="KW-0645">Protease</keyword>
<proteinExistence type="inferred from homology"/>
<dbReference type="CDD" id="cd05656">
    <property type="entry name" value="M42_Frv"/>
    <property type="match status" value="1"/>
</dbReference>
<reference evidence="7 8" key="1">
    <citation type="submission" date="2023-08" db="EMBL/GenBank/DDBJ databases">
        <title>Genome sequence of Thermaerobacter compostii strain Ins1, a spore-forming filamentous bacterium isolated from a deep geothermal reservoir.</title>
        <authorList>
            <person name="Bregnard D."/>
            <person name="Gonzalez D."/>
            <person name="Junier P."/>
        </authorList>
    </citation>
    <scope>NUCLEOTIDE SEQUENCE [LARGE SCALE GENOMIC DNA]</scope>
    <source>
        <strain evidence="7 8">Ins1</strain>
    </source>
</reference>
<dbReference type="Pfam" id="PF05343">
    <property type="entry name" value="Peptidase_M42"/>
    <property type="match status" value="1"/>
</dbReference>
<feature type="region of interest" description="Disordered" evidence="6">
    <location>
        <begin position="412"/>
        <end position="446"/>
    </location>
</feature>
<organism evidence="7 8">
    <name type="scientific">Thermaerobacter composti</name>
    <dbReference type="NCBI Taxonomy" id="554949"/>
    <lineage>
        <taxon>Bacteria</taxon>
        <taxon>Bacillati</taxon>
        <taxon>Bacillota</taxon>
        <taxon>Clostridia</taxon>
        <taxon>Eubacteriales</taxon>
        <taxon>Clostridiales Family XVII. Incertae Sedis</taxon>
        <taxon>Thermaerobacter</taxon>
    </lineage>
</organism>
<sequence>MATDWALLRELTEAPGVSGYEAPVREVLTRYLGALAARIGTDNLGSLIAERPGAAARPRVMLAAHMDEIGFMVSHVDDGGFVRFQPIGGWWSQVMLAQRVRIHTARGPVTGIIGAKPPHILPADERSRPVDLRDMFIDVGAASRQEAEALGIRPGDPVVPASPFEPLGPPGAFLAKAWDDRAGCAILVEVLRRLATVQHPNTVYAVATVQEEVGLRGATTSVRAVAPDVALVVDTTVATDTPGIDRHRLPASCRMGGGPAVSLYDASMIPHLRLRDLVVDTARDHGIPIQFDVMPGGGTDAGKIHTASTGVPTLSIGIPVRYIHSHGSILRLSDLEQAVRLIVAVIQRLDAATVESLKAMAPARAVAGTPSAGSIPWVAPWGMGAVPGAPTPGMGPTPALAPGLALAPAADPWADGAGAGGPGGTTAAAWGPGPDGRDLGAVAPPR</sequence>
<dbReference type="Proteomes" id="UP001304683">
    <property type="component" value="Chromosome"/>
</dbReference>
<dbReference type="Gene3D" id="2.40.30.40">
    <property type="entry name" value="Peptidase M42, domain 2"/>
    <property type="match status" value="1"/>
</dbReference>
<evidence type="ECO:0000256" key="4">
    <source>
        <dbReference type="ARBA" id="ARBA00022723"/>
    </source>
</evidence>
<protein>
    <submittedName>
        <fullName evidence="7">M42 family metallopeptidase</fullName>
    </submittedName>
</protein>
<keyword evidence="2" id="KW-0031">Aminopeptidase</keyword>
<evidence type="ECO:0000256" key="6">
    <source>
        <dbReference type="SAM" id="MobiDB-lite"/>
    </source>
</evidence>
<dbReference type="SUPFAM" id="SSF101821">
    <property type="entry name" value="Aminopeptidase/glucanase lid domain"/>
    <property type="match status" value="1"/>
</dbReference>
<dbReference type="InterPro" id="IPR023367">
    <property type="entry name" value="Peptidase_M42_dom2"/>
</dbReference>
<evidence type="ECO:0000256" key="2">
    <source>
        <dbReference type="ARBA" id="ARBA00022438"/>
    </source>
</evidence>
<dbReference type="RefSeq" id="WP_318750620.1">
    <property type="nucleotide sequence ID" value="NZ_CP132508.1"/>
</dbReference>
<name>A0ABZ0QMY8_9FIRM</name>
<accession>A0ABZ0QMY8</accession>
<gene>
    <name evidence="7" type="ORF">Q5761_10905</name>
</gene>
<evidence type="ECO:0000256" key="3">
    <source>
        <dbReference type="ARBA" id="ARBA00022670"/>
    </source>
</evidence>
<keyword evidence="4" id="KW-0479">Metal-binding</keyword>
<dbReference type="InterPro" id="IPR008007">
    <property type="entry name" value="Peptidase_M42"/>
</dbReference>
<dbReference type="PANTHER" id="PTHR32481:SF0">
    <property type="entry name" value="AMINOPEPTIDASE YPDE-RELATED"/>
    <property type="match status" value="1"/>
</dbReference>
<dbReference type="InterPro" id="IPR051464">
    <property type="entry name" value="Peptidase_M42_aminopept"/>
</dbReference>
<dbReference type="SUPFAM" id="SSF53187">
    <property type="entry name" value="Zn-dependent exopeptidases"/>
    <property type="match status" value="1"/>
</dbReference>
<comment type="similarity">
    <text evidence="1">Belongs to the peptidase M42 family.</text>
</comment>